<comment type="caution">
    <text evidence="6">The sequence shown here is derived from an EMBL/GenBank/DDBJ whole genome shotgun (WGS) entry which is preliminary data.</text>
</comment>
<accession>A0A316FES0</accession>
<evidence type="ECO:0000256" key="3">
    <source>
        <dbReference type="ARBA" id="ARBA00023163"/>
    </source>
</evidence>
<dbReference type="SUPFAM" id="SSF48498">
    <property type="entry name" value="Tetracyclin repressor-like, C-terminal domain"/>
    <property type="match status" value="1"/>
</dbReference>
<keyword evidence="3" id="KW-0804">Transcription</keyword>
<evidence type="ECO:0000313" key="6">
    <source>
        <dbReference type="EMBL" id="PWK46919.1"/>
    </source>
</evidence>
<dbReference type="AlphaFoldDB" id="A0A316FES0"/>
<dbReference type="Gene3D" id="1.10.10.60">
    <property type="entry name" value="Homeodomain-like"/>
    <property type="match status" value="1"/>
</dbReference>
<gene>
    <name evidence="6" type="ORF">BC793_10833</name>
</gene>
<dbReference type="Proteomes" id="UP000245697">
    <property type="component" value="Unassembled WGS sequence"/>
</dbReference>
<dbReference type="EMBL" id="QGGR01000008">
    <property type="protein sequence ID" value="PWK46919.1"/>
    <property type="molecule type" value="Genomic_DNA"/>
</dbReference>
<dbReference type="SUPFAM" id="SSF46689">
    <property type="entry name" value="Homeodomain-like"/>
    <property type="match status" value="1"/>
</dbReference>
<dbReference type="Gene3D" id="1.10.357.10">
    <property type="entry name" value="Tetracycline Repressor, domain 2"/>
    <property type="match status" value="1"/>
</dbReference>
<evidence type="ECO:0000259" key="5">
    <source>
        <dbReference type="PROSITE" id="PS50977"/>
    </source>
</evidence>
<keyword evidence="1" id="KW-0805">Transcription regulation</keyword>
<dbReference type="Pfam" id="PF16925">
    <property type="entry name" value="TetR_C_13"/>
    <property type="match status" value="1"/>
</dbReference>
<dbReference type="InterPro" id="IPR036271">
    <property type="entry name" value="Tet_transcr_reg_TetR-rel_C_sf"/>
</dbReference>
<name>A0A316FES0_9ACTN</name>
<keyword evidence="7" id="KW-1185">Reference proteome</keyword>
<evidence type="ECO:0000256" key="1">
    <source>
        <dbReference type="ARBA" id="ARBA00023015"/>
    </source>
</evidence>
<dbReference type="PANTHER" id="PTHR47506:SF1">
    <property type="entry name" value="HTH-TYPE TRANSCRIPTIONAL REGULATOR YJDC"/>
    <property type="match status" value="1"/>
</dbReference>
<protein>
    <submittedName>
        <fullName evidence="6">TetR family transcriptional regulator</fullName>
    </submittedName>
</protein>
<feature type="domain" description="HTH tetR-type" evidence="5">
    <location>
        <begin position="11"/>
        <end position="71"/>
    </location>
</feature>
<dbReference type="RefSeq" id="WP_109594115.1">
    <property type="nucleotide sequence ID" value="NZ_BONA01000049.1"/>
</dbReference>
<evidence type="ECO:0000256" key="4">
    <source>
        <dbReference type="PROSITE-ProRule" id="PRU00335"/>
    </source>
</evidence>
<evidence type="ECO:0000256" key="2">
    <source>
        <dbReference type="ARBA" id="ARBA00023125"/>
    </source>
</evidence>
<proteinExistence type="predicted"/>
<dbReference type="InterPro" id="IPR009057">
    <property type="entry name" value="Homeodomain-like_sf"/>
</dbReference>
<feature type="DNA-binding region" description="H-T-H motif" evidence="4">
    <location>
        <begin position="34"/>
        <end position="53"/>
    </location>
</feature>
<dbReference type="GO" id="GO:0003677">
    <property type="term" value="F:DNA binding"/>
    <property type="evidence" value="ECO:0007669"/>
    <property type="project" value="UniProtKB-UniRule"/>
</dbReference>
<dbReference type="Pfam" id="PF00440">
    <property type="entry name" value="TetR_N"/>
    <property type="match status" value="1"/>
</dbReference>
<dbReference type="PROSITE" id="PS50977">
    <property type="entry name" value="HTH_TETR_2"/>
    <property type="match status" value="1"/>
</dbReference>
<organism evidence="6 7">
    <name type="scientific">Actinoplanes xinjiangensis</name>
    <dbReference type="NCBI Taxonomy" id="512350"/>
    <lineage>
        <taxon>Bacteria</taxon>
        <taxon>Bacillati</taxon>
        <taxon>Actinomycetota</taxon>
        <taxon>Actinomycetes</taxon>
        <taxon>Micromonosporales</taxon>
        <taxon>Micromonosporaceae</taxon>
        <taxon>Actinoplanes</taxon>
    </lineage>
</organism>
<dbReference type="InterPro" id="IPR001647">
    <property type="entry name" value="HTH_TetR"/>
</dbReference>
<keyword evidence="2 4" id="KW-0238">DNA-binding</keyword>
<dbReference type="PANTHER" id="PTHR47506">
    <property type="entry name" value="TRANSCRIPTIONAL REGULATORY PROTEIN"/>
    <property type="match status" value="1"/>
</dbReference>
<dbReference type="OrthoDB" id="9805134at2"/>
<reference evidence="6 7" key="1">
    <citation type="submission" date="2018-05" db="EMBL/GenBank/DDBJ databases">
        <title>Genomic Encyclopedia of Archaeal and Bacterial Type Strains, Phase II (KMG-II): from individual species to whole genera.</title>
        <authorList>
            <person name="Goeker M."/>
        </authorList>
    </citation>
    <scope>NUCLEOTIDE SEQUENCE [LARGE SCALE GENOMIC DNA]</scope>
    <source>
        <strain evidence="6 7">DSM 45184</strain>
    </source>
</reference>
<dbReference type="InterPro" id="IPR011075">
    <property type="entry name" value="TetR_C"/>
</dbReference>
<evidence type="ECO:0000313" key="7">
    <source>
        <dbReference type="Proteomes" id="UP000245697"/>
    </source>
</evidence>
<sequence length="213" mass="23261">MTTRSAGRPRAFDRDLALREAARLFWQHGYSGTSTRTLTTALGISSSSLYAAFGTKAELFDEAVRTYALRYSAIYQRAVAEPSIERVIERVLMDSIDEFNRSEEGHPGCLTSSAAMADTSATLDVRSYVADLQRSDEARLRARIERAVLDGDLAATTNPAALAEFVQTIWQGLSVRSELGATREQLVDVADLALTLINLARHAPSGQSALHQP</sequence>